<dbReference type="GeneID" id="8626606"/>
<evidence type="ECO:0000313" key="3">
    <source>
        <dbReference type="Proteomes" id="UP000002195"/>
    </source>
</evidence>
<gene>
    <name evidence="2" type="ORF">DDB_G0288399</name>
</gene>
<organism evidence="2 3">
    <name type="scientific">Dictyostelium discoideum</name>
    <name type="common">Social amoeba</name>
    <dbReference type="NCBI Taxonomy" id="44689"/>
    <lineage>
        <taxon>Eukaryota</taxon>
        <taxon>Amoebozoa</taxon>
        <taxon>Evosea</taxon>
        <taxon>Eumycetozoa</taxon>
        <taxon>Dictyostelia</taxon>
        <taxon>Dictyosteliales</taxon>
        <taxon>Dictyosteliaceae</taxon>
        <taxon>Dictyostelium</taxon>
    </lineage>
</organism>
<keyword evidence="3" id="KW-1185">Reference proteome</keyword>
<feature type="region of interest" description="Disordered" evidence="1">
    <location>
        <begin position="1"/>
        <end position="36"/>
    </location>
</feature>
<dbReference type="PaxDb" id="44689-DDB0187923"/>
<dbReference type="AlphaFoldDB" id="Q54J01"/>
<proteinExistence type="predicted"/>
<feature type="compositionally biased region" description="Polar residues" evidence="1">
    <location>
        <begin position="1"/>
        <end position="18"/>
    </location>
</feature>
<dbReference type="InParanoid" id="Q54J01"/>
<evidence type="ECO:0000256" key="1">
    <source>
        <dbReference type="SAM" id="MobiDB-lite"/>
    </source>
</evidence>
<dbReference type="KEGG" id="ddi:DDB_G0288399"/>
<dbReference type="HOGENOM" id="CLU_2710023_0_0_1"/>
<sequence>MGNTQSNLSEWNMDSNKFQPPKEPLNPKIVNKSKVDRNLNDRLYQKPDEGLVWPHNDNFRELYPEFDEHYLLG</sequence>
<comment type="caution">
    <text evidence="2">The sequence shown here is derived from an EMBL/GenBank/DDBJ whole genome shotgun (WGS) entry which is preliminary data.</text>
</comment>
<protein>
    <submittedName>
        <fullName evidence="2">Uncharacterized protein</fullName>
    </submittedName>
</protein>
<dbReference type="RefSeq" id="XP_636729.1">
    <property type="nucleotide sequence ID" value="XM_631637.1"/>
</dbReference>
<dbReference type="EMBL" id="AAFI02000111">
    <property type="protein sequence ID" value="EAL63225.1"/>
    <property type="molecule type" value="Genomic_DNA"/>
</dbReference>
<evidence type="ECO:0000313" key="2">
    <source>
        <dbReference type="EMBL" id="EAL63225.1"/>
    </source>
</evidence>
<name>Q54J01_DICDI</name>
<reference evidence="2 3" key="1">
    <citation type="journal article" date="2005" name="Nature">
        <title>The genome of the social amoeba Dictyostelium discoideum.</title>
        <authorList>
            <consortium name="The Dictyostelium discoideum Sequencing Consortium"/>
            <person name="Eichinger L."/>
            <person name="Pachebat J.A."/>
            <person name="Glockner G."/>
            <person name="Rajandream M.A."/>
            <person name="Sucgang R."/>
            <person name="Berriman M."/>
            <person name="Song J."/>
            <person name="Olsen R."/>
            <person name="Szafranski K."/>
            <person name="Xu Q."/>
            <person name="Tunggal B."/>
            <person name="Kummerfeld S."/>
            <person name="Madera M."/>
            <person name="Konfortov B.A."/>
            <person name="Rivero F."/>
            <person name="Bankier A.T."/>
            <person name="Lehmann R."/>
            <person name="Hamlin N."/>
            <person name="Davies R."/>
            <person name="Gaudet P."/>
            <person name="Fey P."/>
            <person name="Pilcher K."/>
            <person name="Chen G."/>
            <person name="Saunders D."/>
            <person name="Sodergren E."/>
            <person name="Davis P."/>
            <person name="Kerhornou A."/>
            <person name="Nie X."/>
            <person name="Hall N."/>
            <person name="Anjard C."/>
            <person name="Hemphill L."/>
            <person name="Bason N."/>
            <person name="Farbrother P."/>
            <person name="Desany B."/>
            <person name="Just E."/>
            <person name="Morio T."/>
            <person name="Rost R."/>
            <person name="Churcher C."/>
            <person name="Cooper J."/>
            <person name="Haydock S."/>
            <person name="van Driessche N."/>
            <person name="Cronin A."/>
            <person name="Goodhead I."/>
            <person name="Muzny D."/>
            <person name="Mourier T."/>
            <person name="Pain A."/>
            <person name="Lu M."/>
            <person name="Harper D."/>
            <person name="Lindsay R."/>
            <person name="Hauser H."/>
            <person name="James K."/>
            <person name="Quiles M."/>
            <person name="Madan Babu M."/>
            <person name="Saito T."/>
            <person name="Buchrieser C."/>
            <person name="Wardroper A."/>
            <person name="Felder M."/>
            <person name="Thangavelu M."/>
            <person name="Johnson D."/>
            <person name="Knights A."/>
            <person name="Loulseged H."/>
            <person name="Mungall K."/>
            <person name="Oliver K."/>
            <person name="Price C."/>
            <person name="Quail M.A."/>
            <person name="Urushihara H."/>
            <person name="Hernandez J."/>
            <person name="Rabbinowitsch E."/>
            <person name="Steffen D."/>
            <person name="Sanders M."/>
            <person name="Ma J."/>
            <person name="Kohara Y."/>
            <person name="Sharp S."/>
            <person name="Simmonds M."/>
            <person name="Spiegler S."/>
            <person name="Tivey A."/>
            <person name="Sugano S."/>
            <person name="White B."/>
            <person name="Walker D."/>
            <person name="Woodward J."/>
            <person name="Winckler T."/>
            <person name="Tanaka Y."/>
            <person name="Shaulsky G."/>
            <person name="Schleicher M."/>
            <person name="Weinstock G."/>
            <person name="Rosenthal A."/>
            <person name="Cox E.C."/>
            <person name="Chisholm R.L."/>
            <person name="Gibbs R."/>
            <person name="Loomis W.F."/>
            <person name="Platzer M."/>
            <person name="Kay R.R."/>
            <person name="Williams J."/>
            <person name="Dear P.H."/>
            <person name="Noegel A.A."/>
            <person name="Barrell B."/>
            <person name="Kuspa A."/>
        </authorList>
    </citation>
    <scope>NUCLEOTIDE SEQUENCE [LARGE SCALE GENOMIC DNA]</scope>
    <source>
        <strain evidence="2 3">AX4</strain>
    </source>
</reference>
<dbReference type="dictyBase" id="DDB_G0288399"/>
<accession>Q54J01</accession>
<dbReference type="VEuPathDB" id="AmoebaDB:DDB_G0288399"/>
<dbReference type="Proteomes" id="UP000002195">
    <property type="component" value="Unassembled WGS sequence"/>
</dbReference>